<evidence type="ECO:0000313" key="3">
    <source>
        <dbReference type="Proteomes" id="UP000231878"/>
    </source>
</evidence>
<organism evidence="2 3">
    <name type="scientific">Burkholderia pseudomallei</name>
    <name type="common">Pseudomonas pseudomallei</name>
    <dbReference type="NCBI Taxonomy" id="28450"/>
    <lineage>
        <taxon>Bacteria</taxon>
        <taxon>Pseudomonadati</taxon>
        <taxon>Pseudomonadota</taxon>
        <taxon>Betaproteobacteria</taxon>
        <taxon>Burkholderiales</taxon>
        <taxon>Burkholderiaceae</taxon>
        <taxon>Burkholderia</taxon>
        <taxon>pseudomallei group</taxon>
    </lineage>
</organism>
<name>A0AAX0TZZ4_BURPE</name>
<sequence length="225" mass="25111">MPRSVRYTRSRCAHGMRIEWRVNEIASCIVMSFVAANRFSPASNVARAWHALSRRCVCAASLMGKREWRARTRFAANIGDARHAFVDCVNTGTNDEPVISLRRVALACSFVRRIAAFAEAKCCDSTQRCAVHAIIAARGFESRDFIGMLRERRAPRSTDSLANRPVPVITAPPPARHARLPNQIRPNPECDPTVSNVEMRSASSKNRCITFDRAPENHPLIVLSI</sequence>
<evidence type="ECO:0000256" key="1">
    <source>
        <dbReference type="SAM" id="MobiDB-lite"/>
    </source>
</evidence>
<feature type="region of interest" description="Disordered" evidence="1">
    <location>
        <begin position="156"/>
        <end position="192"/>
    </location>
</feature>
<comment type="caution">
    <text evidence="2">The sequence shown here is derived from an EMBL/GenBank/DDBJ whole genome shotgun (WGS) entry which is preliminary data.</text>
</comment>
<protein>
    <recommendedName>
        <fullName evidence="4">Lipoprotein</fullName>
    </recommendedName>
</protein>
<evidence type="ECO:0008006" key="4">
    <source>
        <dbReference type="Google" id="ProtNLM"/>
    </source>
</evidence>
<dbReference type="AlphaFoldDB" id="A0AAX0TZZ4"/>
<evidence type="ECO:0000313" key="2">
    <source>
        <dbReference type="EMBL" id="PJO61540.1"/>
    </source>
</evidence>
<dbReference type="EMBL" id="PHRB01000078">
    <property type="protein sequence ID" value="PJO61540.1"/>
    <property type="molecule type" value="Genomic_DNA"/>
</dbReference>
<gene>
    <name evidence="2" type="ORF">CWD88_35970</name>
</gene>
<reference evidence="2 3" key="1">
    <citation type="submission" date="2017-11" db="EMBL/GenBank/DDBJ databases">
        <title>Molecular characterization of Burkholderia pseudomallei and closely related isolates from Vietnam.</title>
        <authorList>
            <person name="Ustinov D.V."/>
            <person name="Antonov A.S."/>
            <person name="Avdusheva E.F."/>
            <person name="Shpak I.M."/>
            <person name="Zakharova I.B."/>
            <person name="Thi L.A."/>
            <person name="Teteryatnikova N."/>
            <person name="Lopasteyskaya Y.A."/>
            <person name="Kuzyutina J.A."/>
            <person name="Ngo T.N."/>
            <person name="Victorov D.V."/>
        </authorList>
    </citation>
    <scope>NUCLEOTIDE SEQUENCE [LARGE SCALE GENOMIC DNA]</scope>
    <source>
        <strain evidence="2 3">V1512</strain>
    </source>
</reference>
<dbReference type="Proteomes" id="UP000231878">
    <property type="component" value="Unassembled WGS sequence"/>
</dbReference>
<proteinExistence type="predicted"/>
<accession>A0AAX0TZZ4</accession>